<dbReference type="Gene3D" id="3.10.28.10">
    <property type="entry name" value="Homing endonucleases"/>
    <property type="match status" value="2"/>
</dbReference>
<organism evidence="3">
    <name type="scientific">Coleochaete scutata</name>
    <dbReference type="NCBI Taxonomy" id="3125"/>
    <lineage>
        <taxon>Eukaryota</taxon>
        <taxon>Viridiplantae</taxon>
        <taxon>Streptophyta</taxon>
        <taxon>Coleochaetophyceae</taxon>
        <taxon>Coleochaetales</taxon>
        <taxon>Coleochaetaceae</taxon>
        <taxon>Coleochaete</taxon>
    </lineage>
</organism>
<dbReference type="Pfam" id="PF00961">
    <property type="entry name" value="LAGLIDADG_1"/>
    <property type="match status" value="2"/>
</dbReference>
<keyword evidence="3" id="KW-0496">Mitochondrion</keyword>
<keyword evidence="3" id="KW-0255">Endonuclease</keyword>
<dbReference type="GeneID" id="42369823"/>
<keyword evidence="3" id="KW-0540">Nuclease</keyword>
<evidence type="ECO:0000259" key="2">
    <source>
        <dbReference type="Pfam" id="PF00961"/>
    </source>
</evidence>
<proteinExistence type="predicted"/>
<keyword evidence="1" id="KW-0732">Signal</keyword>
<gene>
    <name evidence="3" type="primary">orf268</name>
</gene>
<sequence>MLVFWCLVFNLISFSHSSNKRFTIMENKKFNEWLAGLIDGDGYFHLSNKGYASLEIVMDIRDKHCLFEIKQKFGGFIKLKSGVNFVRYRLHNKKGLLDLINSINALIRNQIRLMQLKKICDKYDINLIASESLSYNNGWLSGFIDSDGSIHLNLQSDQILISAGQKHRLLLDSLVVLYGGSIYAQKKPLAFKWVVFKKSEILQLLDYFQNYPLRSAKKKRISLISKYFLLKSLKAHLALPNSILGKQWKFFLQNWESYTDDLDNQVSE</sequence>
<dbReference type="GO" id="GO:0004519">
    <property type="term" value="F:endonuclease activity"/>
    <property type="evidence" value="ECO:0007669"/>
    <property type="project" value="UniProtKB-KW"/>
</dbReference>
<evidence type="ECO:0000256" key="1">
    <source>
        <dbReference type="SAM" id="SignalP"/>
    </source>
</evidence>
<feature type="domain" description="Homing endonuclease LAGLIDADG" evidence="2">
    <location>
        <begin position="34"/>
        <end position="106"/>
    </location>
</feature>
<dbReference type="PANTHER" id="PTHR37520">
    <property type="entry name" value="INTRON-ENCODED DNA ENDONUCLEASE AI2A-RELATED"/>
    <property type="match status" value="1"/>
</dbReference>
<dbReference type="AlphaFoldDB" id="A0A5P9NVZ6"/>
<dbReference type="EMBL" id="MN613583">
    <property type="protein sequence ID" value="QFU80122.1"/>
    <property type="molecule type" value="Genomic_DNA"/>
</dbReference>
<geneLocation type="mitochondrion" evidence="3"/>
<dbReference type="RefSeq" id="YP_009710017.1">
    <property type="nucleotide sequence ID" value="NC_045180.1"/>
</dbReference>
<feature type="signal peptide" evidence="1">
    <location>
        <begin position="1"/>
        <end position="17"/>
    </location>
</feature>
<dbReference type="SUPFAM" id="SSF55608">
    <property type="entry name" value="Homing endonucleases"/>
    <property type="match status" value="2"/>
</dbReference>
<name>A0A5P9NVZ6_COLSC</name>
<keyword evidence="3" id="KW-0378">Hydrolase</keyword>
<feature type="domain" description="Homing endonuclease LAGLIDADG" evidence="2">
    <location>
        <begin position="140"/>
        <end position="226"/>
    </location>
</feature>
<reference evidence="3" key="1">
    <citation type="submission" date="2019-10" db="EMBL/GenBank/DDBJ databases">
        <title>Complete mitogenome of the streptophyte green alga Coleochaete scutata (Coleochaetophyceae).</title>
        <authorList>
            <person name="Turmel M."/>
            <person name="Otis C."/>
            <person name="Lemieux C."/>
        </authorList>
    </citation>
    <scope>NUCLEOTIDE SEQUENCE</scope>
</reference>
<protein>
    <submittedName>
        <fullName evidence="3">Putative LAGLIDADG homing endonuclease</fullName>
    </submittedName>
</protein>
<dbReference type="InterPro" id="IPR027434">
    <property type="entry name" value="Homing_endonucl"/>
</dbReference>
<accession>A0A5P9NVZ6</accession>
<dbReference type="InterPro" id="IPR004860">
    <property type="entry name" value="LAGLIDADG_dom"/>
</dbReference>
<evidence type="ECO:0000313" key="3">
    <source>
        <dbReference type="EMBL" id="QFU80122.1"/>
    </source>
</evidence>
<dbReference type="PANTHER" id="PTHR37520:SF1">
    <property type="entry name" value="INTRON-ENCODED DNA ENDONUCLEASE AI2A-RELATED"/>
    <property type="match status" value="1"/>
</dbReference>
<feature type="chain" id="PRO_5024460611" evidence="1">
    <location>
        <begin position="18"/>
        <end position="268"/>
    </location>
</feature>